<dbReference type="EMBL" id="VTZN01000177">
    <property type="protein sequence ID" value="KAA1248290.1"/>
    <property type="molecule type" value="Genomic_DNA"/>
</dbReference>
<evidence type="ECO:0000313" key="2">
    <source>
        <dbReference type="EMBL" id="KAA1248290.1"/>
    </source>
</evidence>
<feature type="transmembrane region" description="Helical" evidence="1">
    <location>
        <begin position="6"/>
        <end position="26"/>
    </location>
</feature>
<accession>A0A5B1BLC4</accession>
<comment type="caution">
    <text evidence="2">The sequence shown here is derived from an EMBL/GenBank/DDBJ whole genome shotgun (WGS) entry which is preliminary data.</text>
</comment>
<dbReference type="Proteomes" id="UP000324701">
    <property type="component" value="Unassembled WGS sequence"/>
</dbReference>
<feature type="transmembrane region" description="Helical" evidence="1">
    <location>
        <begin position="47"/>
        <end position="66"/>
    </location>
</feature>
<gene>
    <name evidence="2" type="ORF">F0Q45_21390</name>
</gene>
<proteinExistence type="predicted"/>
<keyword evidence="1" id="KW-1133">Transmembrane helix</keyword>
<dbReference type="OrthoDB" id="4379311at2"/>
<dbReference type="RefSeq" id="WP_149655840.1">
    <property type="nucleotide sequence ID" value="NZ_VTZN01000177.1"/>
</dbReference>
<keyword evidence="3" id="KW-1185">Reference proteome</keyword>
<keyword evidence="1" id="KW-0812">Transmembrane</keyword>
<organism evidence="2 3">
    <name type="scientific">Mycobacterium simiae</name>
    <name type="common">Mycobacterium habana</name>
    <dbReference type="NCBI Taxonomy" id="1784"/>
    <lineage>
        <taxon>Bacteria</taxon>
        <taxon>Bacillati</taxon>
        <taxon>Actinomycetota</taxon>
        <taxon>Actinomycetes</taxon>
        <taxon>Mycobacteriales</taxon>
        <taxon>Mycobacteriaceae</taxon>
        <taxon>Mycobacterium</taxon>
        <taxon>Mycobacterium simiae complex</taxon>
    </lineage>
</organism>
<reference evidence="2 3" key="1">
    <citation type="submission" date="2019-09" db="EMBL/GenBank/DDBJ databases">
        <title>Report of infection by Mycobacterium simiae a patient suffering from pulmonary tuberculosis.</title>
        <authorList>
            <person name="Mohanty P.S."/>
            <person name="Bansal A.K."/>
            <person name="Singh H."/>
            <person name="Sharma S."/>
            <person name="Patil S.A."/>
            <person name="Upadhaya P."/>
            <person name="Singh P.K."/>
            <person name="Kumar D."/>
            <person name="Kumar S."/>
            <person name="Singh R.K."/>
            <person name="Chaudhary B."/>
        </authorList>
    </citation>
    <scope>NUCLEOTIDE SEQUENCE [LARGE SCALE GENOMIC DNA]</scope>
    <source>
        <strain evidence="2 3">JAL-560-SIM</strain>
    </source>
</reference>
<evidence type="ECO:0000256" key="1">
    <source>
        <dbReference type="SAM" id="Phobius"/>
    </source>
</evidence>
<keyword evidence="1" id="KW-0472">Membrane</keyword>
<name>A0A5B1BLC4_MYCSI</name>
<protein>
    <submittedName>
        <fullName evidence="2">Uncharacterized protein</fullName>
    </submittedName>
</protein>
<evidence type="ECO:0000313" key="3">
    <source>
        <dbReference type="Proteomes" id="UP000324701"/>
    </source>
</evidence>
<dbReference type="AlphaFoldDB" id="A0A5B1BLC4"/>
<sequence>MIYGVLAVAILSTIIMFVVVAVGTGLSDGGYGTSLFRSPTPPRMSTAEVTAIFLLAVVAIGTAVYVATATSGVWWVVPVAAWAVFRRGVRKHAETRERRRLDLRRREARRLAEQRDREMREQELRQRERLDRYGKEGLKLLDKADAAVNAILATEAARTGWLGEPADLDFRADVATIAETLSLAMEIRTTVADYSSIPKPSSDDVRLLKDAKRRLKQLESAARHRVELLCECVGRAEQVDQMLRDDREQSRVAQKRDVVGGRLRALLSGAELTPPAEHSDSVDLVSSRVEAFREVRDLIRGGRSDPMAAEMPVDRTLASGARRAAKDVLRRFRR</sequence>